<dbReference type="EMBL" id="JASBWT010000012">
    <property type="protein sequence ID" value="KAJ9099742.1"/>
    <property type="molecule type" value="Genomic_DNA"/>
</dbReference>
<accession>A0ACC2VKC0</accession>
<organism evidence="1 2">
    <name type="scientific">Naganishia friedmannii</name>
    <dbReference type="NCBI Taxonomy" id="89922"/>
    <lineage>
        <taxon>Eukaryota</taxon>
        <taxon>Fungi</taxon>
        <taxon>Dikarya</taxon>
        <taxon>Basidiomycota</taxon>
        <taxon>Agaricomycotina</taxon>
        <taxon>Tremellomycetes</taxon>
        <taxon>Filobasidiales</taxon>
        <taxon>Filobasidiaceae</taxon>
        <taxon>Naganishia</taxon>
    </lineage>
</organism>
<dbReference type="Proteomes" id="UP001227268">
    <property type="component" value="Unassembled WGS sequence"/>
</dbReference>
<sequence length="3111" mass="348022">MAQAIRKVVTRLLNGFIAPYTENLSENDLQFSLVSGSLALNNLQIKREALDSLNLPVEVHQGLIGQLHIYVPLTTLGSEPIRLVIEDVFLLVKMKKVSGDIDPADEEKKLQKVKQDQLRQLEAKESAAREASAVAKQGQQKQGWMDWLGVSSLTEKAVNNVQISIKNIHVRYEDDTSTPGHPFAAGLTLASFEVVSADENWMEGFVKQVLDATRKVARMDSLSVYVDSDTESIARSGFDTIDMWKSFQQMISRKDQEADHQYVVRPITGDARVILRKRPSAENAKMDVNIAFDEIGIVLEDGQWRDASGVIELFHYYQRTSQYRKYRPSIGEMQENRGKARWKLAKAIMYEIHERKRRWTWEYMAQRRDDRKTYVELYSKTLSANKPLAGEDLEIITKLELDLSYEDIRWFRKLAKRKAREDRTTRKRIEEPKPAEQDDQPKVPGGWLNWVWGSGQNPAAGGEGVKDDELTEADRQEVTNLFEDDEDELDLSELSPDTVLRRIDATLGKGSFALRSSKYGRDHNMIALVFDQLSAKVFQLPSTLDATVALGGFSVTDGITPNTLHPQIVRVKEQASITQIAEGGTAPQIDPFFVVRFEQNPLDQRADIGITAKMRHLEIVYSRGYVEAVTSFFRNASELESVNALIAAAGQSFEGLRQGTRAGLEYALERHKTMDVQIDMDAPIIIVPERMDSLASLHLVLDAGHIAVESALANQKEVADIQSKRGQALEGEDYVKLQSLMYDRFSLRLESTQLLIGNSWDSCMAALEDQVHGSSKLHIVEKIGMDFMIQNAILDVPQLTKLKVSGHLPKLHVNLSDTKYKSLMRLIDIAVPKSNEASDAPQSRAHTPLQPTPDFHLIGESHDFDDNASFLTDATDLRRDEDGNFHDAVDDTASNEHLKFKQKTFEMEFTVGELRASLSRSVANGEDHPLATAALNGFALDLAIRQYDMSVNLGLKTLSLDMLQSGRVSQPVIVTLLEEEDELVRVKYARVDKESPEFMSLHDGIDQSIDTSISTLKIHIEPEPLISLYDFIMTTFVPDHAEAESEETAPDQEGDSSDKLRIRVRLRGVQLLLLNDARQFATLALTTADVALLLRGGTMRLGATLGNISFRDDVSADQSQYFERDILTIEGNDLANLTYETFDPTDPETFPGYNSFVKLRSGSLRLFVSPQPLQHLAAFLTKLARVKAVYDAASQAAMQKAAEVVRMRYDIEVKTPILVLPRLDQDQKPGNERVIVRLGQVSAKNEYYKDRPSASAIDASLTGISIASESLVINEIMPMLADVDLRARIEQSESIETQSDVPTANAMKIVGKSNNIVMTLTQSQYRLVLALLRDLPLMLSVDEDIEANPSPKVLVTDTSQEATSPTPASEKVSSSSTMDVKFDVPTIRLELFDSKAVSKAKLEGHSIIRFEIEDVATLYQKQANGEQMADLRLAAITLSNTRPGTSLYRDFLPKSTGKEGQIHLKYESGAGSDASSNLALDIKGPQFILAADPLYALMDFAATDEEEEDIEDSKGDNAVIRPDGQPIATKQPESNMSIQLNVSDASVLLLASDSVQNTGLIELRIGQMVLTKQRNLTLAVQKLGMFFGHMDDPTDRARFLDDVNITLGYSAQGETGASGTHIALGVQTIIFRASYGDLLLITDVANKAIALASRQNPQIINDESGDESIKQRRRSNSRRRSSTTRKPEVQGRMVKTKPSGPKLTKLSTELLDASFGGFQLVLIGDVHELPVLHLQTPSFVCKAKDWSGDLNASVGFKPSINYYNLKNSHWEPLLDPWDFGITAKTKTYPNGSKNTAVSLYSDKRLELNMTAAFIELAITSLTLQARKEEKSRQGIETRDAPFLVRNLTGRNILVRNDVSHDSRQKSATKARSHQLADGESVPWRFQDPKQQRENISAASRNAFAVTIENMHWDEIRGISVEREGEYLFMLSPQIQEFRYHLACDISLRDNVKIITFRSTFVIENETHLPLEAKLLDSANKLSRATYNIQPGDKWPMPLESVIHSRVIVRPIGGYSWPSTAFGWRDLMKNPVRALTCKHESDQEAPFRCQVAAIYDKKDPLTRAYPRMKLRIRAPVEIENLLPYNIRYRVYDKHLGTNTTNFLIKGGVSPIHTVNLSHLLMLSVLVQDSGFKQSDFAIINTDDPDDFRTEKEILLRDNRNAELKLRLHYYKYPDSGGAFKVILYSPYVVINKTGLPFDMAYKNWSGGLGDLPGRERFRMFSYPKEDRGNRMFLKIEDSDWSEPISFEGVGADSQVKVTGAKGRTEYQIGMSYTEGMGKYKLSKAITLAPRYVIVNNYRKALQIRQHRTENYRKVAVGEKVFWHAFKKTASEQLSLGLDGSGTRWSAPIDIANVGKNFLLLPQLNGSGNPSLLRIECRLQDATIFLFVFEETEQWPIQIRNETNIRMNFRQTEDATYTPPPQDRQYEDLPGFATIPFSWDYPSARSKRIRLAVGGNERDIDVMEIGILSPWKLSRQSPNTGATGVLSLDVRTEGQSQVLVITRYDPENSIYKPTRPAVQRIDSVDGSNSIAFETIESQEKPDLTLEVKLEGVGLSIVNKNLQELMYISFRGLKLAYNNYATSYDTSLDCGWVQIDNQLFGGLYPIILYPTIQPKDSKELEARPTLQASVTVLKDDQHGVMYIKYASILLQMITIELDEDFLFALYDFSKFENASWEEPIPDVLFANPADIPEPPPVPPGTNIYFELLALQPTQIDISFMRTERVNVDKKPSTRNPLVFFLNALTMALGNINGAPLRLNALFLENARVTWPSLQERLILHYQEQIISQLYRVLGSADFLGNPVGLLNNVSSGFTDIFYEPYQGIVMHGGKELGVGLARGASSFAKKLTYGFSDSFSKVTGSIGKGISAAALDSEWQARRRMTLRRNKPKHALYGFTNGANVFASSVASGFEGLALKPLEGAETGGVGGFFKGVGKGFVGAIAKPVAGVFDFASNVSEGIRNTTTVFDGEGLDRARYPRFCGSNGVLEPFDVVKATGQFWLKDLEHGKFFNEAYIAHVHLNREDSAIIITKTRILCIILSKMQLRWEIPFEDLKTIIMDTGGIGLVMQDDVNGPFIPLPEKAQKNFLFKALSNVIKAHNNERELANVAQGNGQPY</sequence>
<gene>
    <name evidence="1" type="ORF">QFC21_003740</name>
</gene>
<evidence type="ECO:0000313" key="2">
    <source>
        <dbReference type="Proteomes" id="UP001227268"/>
    </source>
</evidence>
<protein>
    <submittedName>
        <fullName evidence="1">Uncharacterized protein</fullName>
    </submittedName>
</protein>
<evidence type="ECO:0000313" key="1">
    <source>
        <dbReference type="EMBL" id="KAJ9099742.1"/>
    </source>
</evidence>
<keyword evidence="2" id="KW-1185">Reference proteome</keyword>
<comment type="caution">
    <text evidence="1">The sequence shown here is derived from an EMBL/GenBank/DDBJ whole genome shotgun (WGS) entry which is preliminary data.</text>
</comment>
<proteinExistence type="predicted"/>
<name>A0ACC2VKC0_9TREE</name>
<reference evidence="1" key="1">
    <citation type="submission" date="2023-04" db="EMBL/GenBank/DDBJ databases">
        <title>Draft Genome sequencing of Naganishia species isolated from polar environments using Oxford Nanopore Technology.</title>
        <authorList>
            <person name="Leo P."/>
            <person name="Venkateswaran K."/>
        </authorList>
    </citation>
    <scope>NUCLEOTIDE SEQUENCE</scope>
    <source>
        <strain evidence="1">MNA-CCFEE 5423</strain>
    </source>
</reference>